<sequence length="205" mass="20650">MSRRKLSAIGVAAVLAASLAAGVTYTLWSSDAVASVGVLRSGNLDLELVGPVTWTETSPDVVPAHSVPSTDGTAAHLATRGDTFTVSQSFRTTLEGDNLRAVLTVAWQEPASLPAGVTGTYVVTPPSGPPTAPVALGTPLVLPGGAARLGPGVGEWTVTATLSWANAAVVVVSPSALANPAPAPDAYGTLLIDLQQVRDGDGFDS</sequence>
<dbReference type="EMBL" id="BONP01000003">
    <property type="protein sequence ID" value="GIG38994.1"/>
    <property type="molecule type" value="Genomic_DNA"/>
</dbReference>
<proteinExistence type="predicted"/>
<reference evidence="2 3" key="1">
    <citation type="submission" date="2021-01" db="EMBL/GenBank/DDBJ databases">
        <title>Whole genome shotgun sequence of Cellulomonas phragmiteti NBRC 110785.</title>
        <authorList>
            <person name="Komaki H."/>
            <person name="Tamura T."/>
        </authorList>
    </citation>
    <scope>NUCLEOTIDE SEQUENCE [LARGE SCALE GENOMIC DNA]</scope>
    <source>
        <strain evidence="2 3">NBRC 110785</strain>
    </source>
</reference>
<feature type="signal peptide" evidence="1">
    <location>
        <begin position="1"/>
        <end position="20"/>
    </location>
</feature>
<dbReference type="Proteomes" id="UP000614741">
    <property type="component" value="Unassembled WGS sequence"/>
</dbReference>
<evidence type="ECO:0000313" key="3">
    <source>
        <dbReference type="Proteomes" id="UP000614741"/>
    </source>
</evidence>
<feature type="chain" id="PRO_5046064917" description="Alternate-type signal peptide domain-containing protein" evidence="1">
    <location>
        <begin position="21"/>
        <end position="205"/>
    </location>
</feature>
<accession>A0ABQ4DI18</accession>
<gene>
    <name evidence="2" type="ORF">Cph01nite_07560</name>
</gene>
<keyword evidence="1" id="KW-0732">Signal</keyword>
<comment type="caution">
    <text evidence="2">The sequence shown here is derived from an EMBL/GenBank/DDBJ whole genome shotgun (WGS) entry which is preliminary data.</text>
</comment>
<evidence type="ECO:0008006" key="4">
    <source>
        <dbReference type="Google" id="ProtNLM"/>
    </source>
</evidence>
<dbReference type="RefSeq" id="WP_203671272.1">
    <property type="nucleotide sequence ID" value="NZ_BONP01000003.1"/>
</dbReference>
<protein>
    <recommendedName>
        <fullName evidence="4">Alternate-type signal peptide domain-containing protein</fullName>
    </recommendedName>
</protein>
<evidence type="ECO:0000256" key="1">
    <source>
        <dbReference type="SAM" id="SignalP"/>
    </source>
</evidence>
<evidence type="ECO:0000313" key="2">
    <source>
        <dbReference type="EMBL" id="GIG38994.1"/>
    </source>
</evidence>
<organism evidence="2 3">
    <name type="scientific">Cellulomonas phragmiteti</name>
    <dbReference type="NCBI Taxonomy" id="478780"/>
    <lineage>
        <taxon>Bacteria</taxon>
        <taxon>Bacillati</taxon>
        <taxon>Actinomycetota</taxon>
        <taxon>Actinomycetes</taxon>
        <taxon>Micrococcales</taxon>
        <taxon>Cellulomonadaceae</taxon>
        <taxon>Cellulomonas</taxon>
    </lineage>
</organism>
<keyword evidence="3" id="KW-1185">Reference proteome</keyword>
<name>A0ABQ4DI18_9CELL</name>